<sequence>MAIVLYGALNLPVEMRREIALQCERGDLASLSRVHSMWNRPCEAVLYGAIALGAVDTDDNRVLELLHALATRGKASLVRSFFVTCLRDPVDYTARKVRIQHFNKMSKAYRDALAQMVNLVDLRVPVWDADLPNDILSSHLLPIISARTFRLKSLVYPYPREGRSLDAFYSAIIPHETSLKCLGLAHRDCGLEWGGGYLPRFAHFQNSGYSVFELADWSGSEISDIRLFPVLDASLSVWDSEEHLRDIQLAVDACLTNDRRFTMAIAPHLHSIIPTALRHLSNAFPRIGSLTFVLLEPAATDSEDPTTSLSVVCAAIVNALMSFAPHLVELKFTATEISSRDSHLGWLPIPMRWLTDREHHDLLRQASSRCQNLRSITFPCNVQYKSSPDTPNGWEIVRESFAHDFAAWIVDDDPYFGSF</sequence>
<name>A0A165M2Z5_EXIGL</name>
<organism evidence="1 2">
    <name type="scientific">Exidia glandulosa HHB12029</name>
    <dbReference type="NCBI Taxonomy" id="1314781"/>
    <lineage>
        <taxon>Eukaryota</taxon>
        <taxon>Fungi</taxon>
        <taxon>Dikarya</taxon>
        <taxon>Basidiomycota</taxon>
        <taxon>Agaricomycotina</taxon>
        <taxon>Agaricomycetes</taxon>
        <taxon>Auriculariales</taxon>
        <taxon>Exidiaceae</taxon>
        <taxon>Exidia</taxon>
    </lineage>
</organism>
<evidence type="ECO:0000313" key="1">
    <source>
        <dbReference type="EMBL" id="KZV98695.1"/>
    </source>
</evidence>
<evidence type="ECO:0008006" key="3">
    <source>
        <dbReference type="Google" id="ProtNLM"/>
    </source>
</evidence>
<keyword evidence="2" id="KW-1185">Reference proteome</keyword>
<dbReference type="EMBL" id="KV425916">
    <property type="protein sequence ID" value="KZV98695.1"/>
    <property type="molecule type" value="Genomic_DNA"/>
</dbReference>
<protein>
    <recommendedName>
        <fullName evidence="3">F-box domain-containing protein</fullName>
    </recommendedName>
</protein>
<reference evidence="1 2" key="1">
    <citation type="journal article" date="2016" name="Mol. Biol. Evol.">
        <title>Comparative Genomics of Early-Diverging Mushroom-Forming Fungi Provides Insights into the Origins of Lignocellulose Decay Capabilities.</title>
        <authorList>
            <person name="Nagy L.G."/>
            <person name="Riley R."/>
            <person name="Tritt A."/>
            <person name="Adam C."/>
            <person name="Daum C."/>
            <person name="Floudas D."/>
            <person name="Sun H."/>
            <person name="Yadav J.S."/>
            <person name="Pangilinan J."/>
            <person name="Larsson K.H."/>
            <person name="Matsuura K."/>
            <person name="Barry K."/>
            <person name="Labutti K."/>
            <person name="Kuo R."/>
            <person name="Ohm R.A."/>
            <person name="Bhattacharya S.S."/>
            <person name="Shirouzu T."/>
            <person name="Yoshinaga Y."/>
            <person name="Martin F.M."/>
            <person name="Grigoriev I.V."/>
            <person name="Hibbett D.S."/>
        </authorList>
    </citation>
    <scope>NUCLEOTIDE SEQUENCE [LARGE SCALE GENOMIC DNA]</scope>
    <source>
        <strain evidence="1 2">HHB12029</strain>
    </source>
</reference>
<dbReference type="InParanoid" id="A0A165M2Z5"/>
<dbReference type="Proteomes" id="UP000077266">
    <property type="component" value="Unassembled WGS sequence"/>
</dbReference>
<gene>
    <name evidence="1" type="ORF">EXIGLDRAFT_832082</name>
</gene>
<accession>A0A165M2Z5</accession>
<proteinExistence type="predicted"/>
<evidence type="ECO:0000313" key="2">
    <source>
        <dbReference type="Proteomes" id="UP000077266"/>
    </source>
</evidence>
<dbReference type="AlphaFoldDB" id="A0A165M2Z5"/>